<name>A0ABU2Y1N2_9FLAO</name>
<accession>A0ABU2Y1N2</accession>
<organism evidence="3 4">
    <name type="scientific">Urechidicola vernalis</name>
    <dbReference type="NCBI Taxonomy" id="3075600"/>
    <lineage>
        <taxon>Bacteria</taxon>
        <taxon>Pseudomonadati</taxon>
        <taxon>Bacteroidota</taxon>
        <taxon>Flavobacteriia</taxon>
        <taxon>Flavobacteriales</taxon>
        <taxon>Flavobacteriaceae</taxon>
        <taxon>Urechidicola</taxon>
    </lineage>
</organism>
<dbReference type="EC" id="3.5.2.3" evidence="3"/>
<gene>
    <name evidence="3" type="ORF">RM519_00365</name>
</gene>
<dbReference type="InterPro" id="IPR050138">
    <property type="entry name" value="DHOase/Allantoinase_Hydrolase"/>
</dbReference>
<keyword evidence="4" id="KW-1185">Reference proteome</keyword>
<dbReference type="InterPro" id="IPR032466">
    <property type="entry name" value="Metal_Hydrolase"/>
</dbReference>
<keyword evidence="3" id="KW-0378">Hydrolase</keyword>
<dbReference type="NCBIfam" id="TIGR00857">
    <property type="entry name" value="pyrC_multi"/>
    <property type="match status" value="1"/>
</dbReference>
<sequence length="419" mass="45501">MNVLLKSATIVQSNNPLNGKTRDLLIENGVITKIDSSINAEKNIKVIELENMHISSGWFDSSVSFGEPGYEERETINNGLRTAAYSGFTSVAVNPNTNPKIDNKATVEFLKNKSSNNAVNLHPIGNLTMNGEGNDLAELFDMQTSGAIAFGDYKRSISNANLLKVALQYAQNFNGLILSFPQDNSIARDGLANEGENSTLLGLKGLPALAEELQIVRDLFLLEYSGGKLHIPTISTAKSVSLIKDAKAKGLDVTCSVSAHHLRLTDEELHGFNGNTKVSPPLRTKKDIKALIKGLENGTIDMITSDHNPIDIEHKKVEFNNAKSGTVGLESLFGAVNGAIDLNLFIDCLTINPKSRFGLQNYSIQEGEPADLTLFTPKDQYTFSESEISSTSKNTIFNGKKMIGKAYGIIANNQLILKP</sequence>
<proteinExistence type="predicted"/>
<dbReference type="InterPro" id="IPR011059">
    <property type="entry name" value="Metal-dep_hydrolase_composite"/>
</dbReference>
<feature type="domain" description="Dihydroorotase catalytic" evidence="2">
    <location>
        <begin position="57"/>
        <end position="237"/>
    </location>
</feature>
<dbReference type="EMBL" id="JAVRHV010000001">
    <property type="protein sequence ID" value="MDT0551685.1"/>
    <property type="molecule type" value="Genomic_DNA"/>
</dbReference>
<evidence type="ECO:0000313" key="3">
    <source>
        <dbReference type="EMBL" id="MDT0551685.1"/>
    </source>
</evidence>
<dbReference type="PANTHER" id="PTHR43668:SF2">
    <property type="entry name" value="ALLANTOINASE"/>
    <property type="match status" value="1"/>
</dbReference>
<comment type="caution">
    <text evidence="3">The sequence shown here is derived from an EMBL/GenBank/DDBJ whole genome shotgun (WGS) entry which is preliminary data.</text>
</comment>
<keyword evidence="1" id="KW-0665">Pyrimidine biosynthesis</keyword>
<dbReference type="Gene3D" id="2.30.40.10">
    <property type="entry name" value="Urease, subunit C, domain 1"/>
    <property type="match status" value="1"/>
</dbReference>
<evidence type="ECO:0000259" key="2">
    <source>
        <dbReference type="Pfam" id="PF12890"/>
    </source>
</evidence>
<dbReference type="InterPro" id="IPR024403">
    <property type="entry name" value="DHOase_cat"/>
</dbReference>
<protein>
    <submittedName>
        <fullName evidence="3">Dihydroorotase</fullName>
        <ecNumber evidence="3">3.5.2.3</ecNumber>
    </submittedName>
</protein>
<reference evidence="3 4" key="1">
    <citation type="submission" date="2023-09" db="EMBL/GenBank/DDBJ databases">
        <authorList>
            <person name="Rey-Velasco X."/>
        </authorList>
    </citation>
    <scope>NUCLEOTIDE SEQUENCE [LARGE SCALE GENOMIC DNA]</scope>
    <source>
        <strain evidence="3 4">P050</strain>
    </source>
</reference>
<dbReference type="GO" id="GO:0004151">
    <property type="term" value="F:dihydroorotase activity"/>
    <property type="evidence" value="ECO:0007669"/>
    <property type="project" value="UniProtKB-EC"/>
</dbReference>
<dbReference type="PANTHER" id="PTHR43668">
    <property type="entry name" value="ALLANTOINASE"/>
    <property type="match status" value="1"/>
</dbReference>
<dbReference type="Pfam" id="PF12890">
    <property type="entry name" value="DHOase"/>
    <property type="match status" value="1"/>
</dbReference>
<dbReference type="InterPro" id="IPR004722">
    <property type="entry name" value="DHOase"/>
</dbReference>
<evidence type="ECO:0000313" key="4">
    <source>
        <dbReference type="Proteomes" id="UP001252186"/>
    </source>
</evidence>
<evidence type="ECO:0000256" key="1">
    <source>
        <dbReference type="ARBA" id="ARBA00022975"/>
    </source>
</evidence>
<dbReference type="SUPFAM" id="SSF51338">
    <property type="entry name" value="Composite domain of metallo-dependent hydrolases"/>
    <property type="match status" value="1"/>
</dbReference>
<dbReference type="Proteomes" id="UP001252186">
    <property type="component" value="Unassembled WGS sequence"/>
</dbReference>
<dbReference type="SUPFAM" id="SSF51556">
    <property type="entry name" value="Metallo-dependent hydrolases"/>
    <property type="match status" value="1"/>
</dbReference>
<dbReference type="Gene3D" id="3.20.20.140">
    <property type="entry name" value="Metal-dependent hydrolases"/>
    <property type="match status" value="1"/>
</dbReference>
<dbReference type="CDD" id="cd01317">
    <property type="entry name" value="DHOase_IIa"/>
    <property type="match status" value="1"/>
</dbReference>
<dbReference type="RefSeq" id="WP_311591470.1">
    <property type="nucleotide sequence ID" value="NZ_JAVRHV010000001.1"/>
</dbReference>